<dbReference type="PROSITE" id="PS00629">
    <property type="entry name" value="IMP_1"/>
    <property type="match status" value="1"/>
</dbReference>
<accession>A0ABZ0B6J8</accession>
<dbReference type="RefSeq" id="WP_313914079.1">
    <property type="nucleotide sequence ID" value="NZ_CP135076.1"/>
</dbReference>
<gene>
    <name evidence="6" type="ORF">RPR59_11260</name>
</gene>
<dbReference type="Gene3D" id="3.30.540.10">
    <property type="entry name" value="Fructose-1,6-Bisphosphatase, subunit A, domain 1"/>
    <property type="match status" value="1"/>
</dbReference>
<dbReference type="CDD" id="cd01638">
    <property type="entry name" value="CysQ"/>
    <property type="match status" value="1"/>
</dbReference>
<evidence type="ECO:0000256" key="5">
    <source>
        <dbReference type="ARBA" id="ARBA00042530"/>
    </source>
</evidence>
<dbReference type="PANTHER" id="PTHR43028">
    <property type="entry name" value="3'(2'),5'-BISPHOSPHATE NUCLEOTIDASE 1"/>
    <property type="match status" value="1"/>
</dbReference>
<reference evidence="6 7" key="1">
    <citation type="submission" date="2023-09" db="EMBL/GenBank/DDBJ databases">
        <authorList>
            <person name="Rey-Velasco X."/>
        </authorList>
    </citation>
    <scope>NUCLEOTIDE SEQUENCE [LARGE SCALE GENOMIC DNA]</scope>
    <source>
        <strain evidence="6 7">W311</strain>
    </source>
</reference>
<comment type="catalytic activity">
    <reaction evidence="1">
        <text>adenosine 3',5'-bisphosphate + H2O = AMP + phosphate</text>
        <dbReference type="Rhea" id="RHEA:10040"/>
        <dbReference type="ChEBI" id="CHEBI:15377"/>
        <dbReference type="ChEBI" id="CHEBI:43474"/>
        <dbReference type="ChEBI" id="CHEBI:58343"/>
        <dbReference type="ChEBI" id="CHEBI:456215"/>
        <dbReference type="EC" id="3.1.3.7"/>
    </reaction>
</comment>
<organism evidence="6 7">
    <name type="scientific">Stakelama saccharophila</name>
    <dbReference type="NCBI Taxonomy" id="3075605"/>
    <lineage>
        <taxon>Bacteria</taxon>
        <taxon>Pseudomonadati</taxon>
        <taxon>Pseudomonadota</taxon>
        <taxon>Alphaproteobacteria</taxon>
        <taxon>Sphingomonadales</taxon>
        <taxon>Sphingomonadaceae</taxon>
        <taxon>Stakelama</taxon>
    </lineage>
</organism>
<dbReference type="InterPro" id="IPR000760">
    <property type="entry name" value="Inositol_monophosphatase-like"/>
</dbReference>
<dbReference type="Gene3D" id="3.40.190.80">
    <property type="match status" value="1"/>
</dbReference>
<evidence type="ECO:0000256" key="3">
    <source>
        <dbReference type="ARBA" id="ARBA00022842"/>
    </source>
</evidence>
<evidence type="ECO:0000313" key="7">
    <source>
        <dbReference type="Proteomes" id="UP001302249"/>
    </source>
</evidence>
<keyword evidence="3" id="KW-0460">Magnesium</keyword>
<evidence type="ECO:0000256" key="1">
    <source>
        <dbReference type="ARBA" id="ARBA00001625"/>
    </source>
</evidence>
<dbReference type="PANTHER" id="PTHR43028:SF5">
    <property type="entry name" value="3'(2'),5'-BISPHOSPHATE NUCLEOTIDASE 1"/>
    <property type="match status" value="1"/>
</dbReference>
<evidence type="ECO:0000313" key="6">
    <source>
        <dbReference type="EMBL" id="WNO53030.1"/>
    </source>
</evidence>
<dbReference type="PRINTS" id="PR00377">
    <property type="entry name" value="IMPHPHTASES"/>
</dbReference>
<dbReference type="Proteomes" id="UP001302249">
    <property type="component" value="Chromosome"/>
</dbReference>
<dbReference type="InterPro" id="IPR050725">
    <property type="entry name" value="CysQ/Inositol_MonoPase"/>
</dbReference>
<sequence length="244" mass="25692">MTDHELAIAVAEEAGALLLALQRSGRAEGRELGALGDREANHAILARLRAERPDDCILSEESADDKARCAQERAWIVDPLDGTREFSEGRDDWAVHIGLAVNGIAEIGAVALPGCDAVYSSSAPPALSPPQSPPRIVVSRSRPPREAELAAAATGGTLVPMGSAGAKTMAVVRGDAEAYIHAGGQYEWDSCAPVAVARAAGLHVSRIDGSPLVYNCLDVSLPDLLVCRREFAQPLLEAVRSRSD</sequence>
<keyword evidence="6" id="KW-0378">Hydrolase</keyword>
<dbReference type="InterPro" id="IPR020583">
    <property type="entry name" value="Inositol_monoP_metal-BS"/>
</dbReference>
<evidence type="ECO:0000256" key="4">
    <source>
        <dbReference type="ARBA" id="ARBA00041694"/>
    </source>
</evidence>
<keyword evidence="7" id="KW-1185">Reference proteome</keyword>
<dbReference type="GO" id="GO:0008441">
    <property type="term" value="F:3'(2'),5'-bisphosphate nucleotidase activity"/>
    <property type="evidence" value="ECO:0007669"/>
    <property type="project" value="UniProtKB-EC"/>
</dbReference>
<proteinExistence type="predicted"/>
<dbReference type="EMBL" id="CP135076">
    <property type="protein sequence ID" value="WNO53030.1"/>
    <property type="molecule type" value="Genomic_DNA"/>
</dbReference>
<protein>
    <recommendedName>
        <fullName evidence="4">3'(2'),5-bisphosphonucleoside 3'(2')-phosphohydrolase</fullName>
    </recommendedName>
    <alternativeName>
        <fullName evidence="5">DPNPase</fullName>
    </alternativeName>
</protein>
<name>A0ABZ0B6J8_9SPHN</name>
<evidence type="ECO:0000256" key="2">
    <source>
        <dbReference type="ARBA" id="ARBA00022723"/>
    </source>
</evidence>
<dbReference type="Pfam" id="PF00459">
    <property type="entry name" value="Inositol_P"/>
    <property type="match status" value="1"/>
</dbReference>
<dbReference type="SUPFAM" id="SSF56655">
    <property type="entry name" value="Carbohydrate phosphatase"/>
    <property type="match status" value="1"/>
</dbReference>
<keyword evidence="2" id="KW-0479">Metal-binding</keyword>